<evidence type="ECO:0000313" key="2">
    <source>
        <dbReference type="EMBL" id="OGG40853.1"/>
    </source>
</evidence>
<proteinExistence type="predicted"/>
<gene>
    <name evidence="2" type="ORF">A2118_01650</name>
</gene>
<keyword evidence="1" id="KW-1133">Transmembrane helix</keyword>
<dbReference type="STRING" id="1798474.A2118_01650"/>
<evidence type="ECO:0000256" key="1">
    <source>
        <dbReference type="SAM" id="Phobius"/>
    </source>
</evidence>
<keyword evidence="1" id="KW-0812">Transmembrane</keyword>
<protein>
    <recommendedName>
        <fullName evidence="4">LTD domain-containing protein</fullName>
    </recommendedName>
</protein>
<reference evidence="2 3" key="1">
    <citation type="journal article" date="2016" name="Nat. Commun.">
        <title>Thousands of microbial genomes shed light on interconnected biogeochemical processes in an aquifer system.</title>
        <authorList>
            <person name="Anantharaman K."/>
            <person name="Brown C.T."/>
            <person name="Hug L.A."/>
            <person name="Sharon I."/>
            <person name="Castelle C.J."/>
            <person name="Probst A.J."/>
            <person name="Thomas B.C."/>
            <person name="Singh A."/>
            <person name="Wilkins M.J."/>
            <person name="Karaoz U."/>
            <person name="Brodie E.L."/>
            <person name="Williams K.H."/>
            <person name="Hubbard S.S."/>
            <person name="Banfield J.F."/>
        </authorList>
    </citation>
    <scope>NUCLEOTIDE SEQUENCE [LARGE SCALE GENOMIC DNA]</scope>
</reference>
<keyword evidence="1" id="KW-0472">Membrane</keyword>
<evidence type="ECO:0000313" key="3">
    <source>
        <dbReference type="Proteomes" id="UP000179014"/>
    </source>
</evidence>
<comment type="caution">
    <text evidence="2">The sequence shown here is derived from an EMBL/GenBank/DDBJ whole genome shotgun (WGS) entry which is preliminary data.</text>
</comment>
<dbReference type="AlphaFoldDB" id="A0A1F6BVJ8"/>
<evidence type="ECO:0008006" key="4">
    <source>
        <dbReference type="Google" id="ProtNLM"/>
    </source>
</evidence>
<dbReference type="Proteomes" id="UP000179014">
    <property type="component" value="Unassembled WGS sequence"/>
</dbReference>
<name>A0A1F6BVJ8_9BACT</name>
<sequence length="316" mass="34120">MEMHDAWFFIGVFVFIFLIWIATGGPLHPLAFTGPRLAQPQELGGGTYLQLPRASFGIGNSSARLVSSSEEGRSGESSPVPTFVGGSAFGTPSPYRNTVSLDHYVSGAGSTDPKNEYVVVSINQDVGVPINLSEWRLVSDATGNSTAIPKGTETPIAGTVNAAQDIVLSPGMRAIIVSGQSPIGASFRENKCIGYFSTFQTFYPSLSQNCPVPSDELAAFYGTGYIRDPFCIDYVNRLSRCHVALTPPAGASGSCQNFLVKYLNYSGCVDTHKNDNDFLGNTWRVYLGRSGPMWRKTHELVKLLDVNGKTVDAFSY</sequence>
<accession>A0A1F6BVJ8</accession>
<feature type="transmembrane region" description="Helical" evidence="1">
    <location>
        <begin position="6"/>
        <end position="27"/>
    </location>
</feature>
<organism evidence="2 3">
    <name type="scientific">Candidatus Kaiserbacteria bacterium GWA2_50_9</name>
    <dbReference type="NCBI Taxonomy" id="1798474"/>
    <lineage>
        <taxon>Bacteria</taxon>
        <taxon>Candidatus Kaiseribacteriota</taxon>
    </lineage>
</organism>
<dbReference type="EMBL" id="MFKN01000025">
    <property type="protein sequence ID" value="OGG40853.1"/>
    <property type="molecule type" value="Genomic_DNA"/>
</dbReference>